<dbReference type="InterPro" id="IPR010559">
    <property type="entry name" value="Sig_transdc_His_kin_internal"/>
</dbReference>
<gene>
    <name evidence="3" type="ORF">DF182_07845</name>
</gene>
<dbReference type="GO" id="GO:0000155">
    <property type="term" value="F:phosphorelay sensor kinase activity"/>
    <property type="evidence" value="ECO:0007669"/>
    <property type="project" value="InterPro"/>
</dbReference>
<dbReference type="Proteomes" id="UP000253410">
    <property type="component" value="Unassembled WGS sequence"/>
</dbReference>
<dbReference type="Gene3D" id="3.30.565.10">
    <property type="entry name" value="Histidine kinase-like ATPase, C-terminal domain"/>
    <property type="match status" value="1"/>
</dbReference>
<evidence type="ECO:0000313" key="3">
    <source>
        <dbReference type="EMBL" id="RBL92484.1"/>
    </source>
</evidence>
<feature type="transmembrane region" description="Helical" evidence="1">
    <location>
        <begin position="155"/>
        <end position="176"/>
    </location>
</feature>
<dbReference type="RefSeq" id="WP_113615086.1">
    <property type="nucleotide sequence ID" value="NZ_QFFJ01000001.1"/>
</dbReference>
<proteinExistence type="predicted"/>
<dbReference type="InterPro" id="IPR050640">
    <property type="entry name" value="Bact_2-comp_sensor_kinase"/>
</dbReference>
<comment type="caution">
    <text evidence="3">The sequence shown here is derived from an EMBL/GenBank/DDBJ whole genome shotgun (WGS) entry which is preliminary data.</text>
</comment>
<name>A0A365Y3C4_9BACT</name>
<feature type="transmembrane region" description="Helical" evidence="1">
    <location>
        <begin position="67"/>
        <end position="90"/>
    </location>
</feature>
<dbReference type="OrthoDB" id="9809908at2"/>
<feature type="transmembrane region" description="Helical" evidence="1">
    <location>
        <begin position="38"/>
        <end position="55"/>
    </location>
</feature>
<keyword evidence="1" id="KW-0812">Transmembrane</keyword>
<protein>
    <recommendedName>
        <fullName evidence="2">Signal transduction histidine kinase internal region domain-containing protein</fullName>
    </recommendedName>
</protein>
<dbReference type="Pfam" id="PF06580">
    <property type="entry name" value="His_kinase"/>
    <property type="match status" value="1"/>
</dbReference>
<dbReference type="InterPro" id="IPR036890">
    <property type="entry name" value="HATPase_C_sf"/>
</dbReference>
<evidence type="ECO:0000313" key="4">
    <source>
        <dbReference type="Proteomes" id="UP000253410"/>
    </source>
</evidence>
<accession>A0A365Y3C4</accession>
<sequence>MLTFFRRNAGEVPTEQQLLTDRFALFLSDKKYTQGIRWTIHLIMWLAMVLLYTMMMSTNYSESMGVTMVFVVRNIIGCMVFFYFTFYFVIPLMLRGDVVPATVCLCLLFYFWSVISYLSALWLMQDFYLTNDQLRRDLIRVVGGGWSNTFSVMHILRISLGVIMIVAPPMVLKLVVDFARSATRSLRLERDNLNLEVSFLKSQLNPHFLFNTLNNIYSLSIRNDSLAPDLIMYLSEMMRYTLYDSNTDKVALSKEAEFLKNYVELESIRYGKNADIYFKCDPESLEMHKISPLLMFPFVENAFKYSHSTQADHCWIHASMQMEDGRLVFEISNSKGEMPKNKEGVGGIGLANTRKRLLLLYPGKHDLKIVNEPDVYNVKLVLTLI</sequence>
<dbReference type="EMBL" id="QFFJ01000001">
    <property type="protein sequence ID" value="RBL92484.1"/>
    <property type="molecule type" value="Genomic_DNA"/>
</dbReference>
<keyword evidence="4" id="KW-1185">Reference proteome</keyword>
<keyword evidence="1" id="KW-0472">Membrane</keyword>
<feature type="transmembrane region" description="Helical" evidence="1">
    <location>
        <begin position="102"/>
        <end position="124"/>
    </location>
</feature>
<feature type="domain" description="Signal transduction histidine kinase internal region" evidence="2">
    <location>
        <begin position="196"/>
        <end position="272"/>
    </location>
</feature>
<evidence type="ECO:0000259" key="2">
    <source>
        <dbReference type="Pfam" id="PF06580"/>
    </source>
</evidence>
<dbReference type="PANTHER" id="PTHR34220">
    <property type="entry name" value="SENSOR HISTIDINE KINASE YPDA"/>
    <property type="match status" value="1"/>
</dbReference>
<dbReference type="AlphaFoldDB" id="A0A365Y3C4"/>
<dbReference type="GO" id="GO:0016020">
    <property type="term" value="C:membrane"/>
    <property type="evidence" value="ECO:0007669"/>
    <property type="project" value="InterPro"/>
</dbReference>
<keyword evidence="1" id="KW-1133">Transmembrane helix</keyword>
<reference evidence="3 4" key="1">
    <citation type="submission" date="2018-05" db="EMBL/GenBank/DDBJ databases">
        <title>Chitinophaga sp. K3CV102501T nov., isolated from isolated from a monsoon evergreen broad-leaved forest soil.</title>
        <authorList>
            <person name="Lv Y."/>
        </authorList>
    </citation>
    <scope>NUCLEOTIDE SEQUENCE [LARGE SCALE GENOMIC DNA]</scope>
    <source>
        <strain evidence="3 4">GDMCC 1.1325</strain>
    </source>
</reference>
<evidence type="ECO:0000256" key="1">
    <source>
        <dbReference type="SAM" id="Phobius"/>
    </source>
</evidence>
<dbReference type="PANTHER" id="PTHR34220:SF7">
    <property type="entry name" value="SENSOR HISTIDINE KINASE YPDA"/>
    <property type="match status" value="1"/>
</dbReference>
<organism evidence="3 4">
    <name type="scientific">Chitinophaga flava</name>
    <dbReference type="NCBI Taxonomy" id="2259036"/>
    <lineage>
        <taxon>Bacteria</taxon>
        <taxon>Pseudomonadati</taxon>
        <taxon>Bacteroidota</taxon>
        <taxon>Chitinophagia</taxon>
        <taxon>Chitinophagales</taxon>
        <taxon>Chitinophagaceae</taxon>
        <taxon>Chitinophaga</taxon>
    </lineage>
</organism>